<proteinExistence type="predicted"/>
<dbReference type="GO" id="GO:0006338">
    <property type="term" value="P:chromatin remodeling"/>
    <property type="evidence" value="ECO:0007669"/>
    <property type="project" value="UniProtKB-ARBA"/>
</dbReference>
<name>A0A9P8L8R2_9PEZI</name>
<protein>
    <recommendedName>
        <fullName evidence="3">Chromo domain-containing protein</fullName>
    </recommendedName>
</protein>
<dbReference type="InterPro" id="IPR023780">
    <property type="entry name" value="Chromo_domain"/>
</dbReference>
<feature type="compositionally biased region" description="Basic and acidic residues" evidence="2">
    <location>
        <begin position="272"/>
        <end position="281"/>
    </location>
</feature>
<feature type="compositionally biased region" description="Basic residues" evidence="2">
    <location>
        <begin position="398"/>
        <end position="412"/>
    </location>
</feature>
<comment type="caution">
    <text evidence="4">The sequence shown here is derived from an EMBL/GenBank/DDBJ whole genome shotgun (WGS) entry which is preliminary data.</text>
</comment>
<feature type="compositionally biased region" description="Low complexity" evidence="2">
    <location>
        <begin position="15"/>
        <end position="27"/>
    </location>
</feature>
<dbReference type="InterPro" id="IPR016197">
    <property type="entry name" value="Chromo-like_dom_sf"/>
</dbReference>
<comment type="subunit">
    <text evidence="1">Component of the NuA4 histone acetyltransferase complex.</text>
</comment>
<evidence type="ECO:0000313" key="4">
    <source>
        <dbReference type="EMBL" id="KAH0556401.1"/>
    </source>
</evidence>
<gene>
    <name evidence="4" type="ORF">GP486_005679</name>
</gene>
<evidence type="ECO:0000256" key="1">
    <source>
        <dbReference type="ARBA" id="ARBA00011353"/>
    </source>
</evidence>
<dbReference type="Pfam" id="PF00385">
    <property type="entry name" value="Chromo"/>
    <property type="match status" value="1"/>
</dbReference>
<keyword evidence="5" id="KW-1185">Reference proteome</keyword>
<sequence>MTEYGRLLHASSSEPETPTTAPGPTFTPDRKLARNSGKKKKLQRPESLVSTARINYLRSPMLIEPGDWVVRLRDGDPMTMAKLDENDIWDGPFPVVELPPATGDEGDDVNVTASPVKEIPRVKLRFPQGSKGDPWTSVNRLIPAYPDPPRLGGDAAGCTGMVFHLRKGSSTFVELQRHHPRSKKDRELYIVGRLRGRRLIAKNAELEYLVHWAGWPSEDDSWEKMSGIPESFREEYEKAKSGKKPDDGNKASKAKKGAITTAGRGPSTSVVVKDEATETGKKTSTPAAVAKDTPLAPTARNTNVRRGASAGDPQAASTPGLDIPRGGRATTPERTVDPSIATYPPPQSRTKPRTPRHAAQTQKPTTLPITPLKSRILGKRLANAHTDPQISPEDVVARKRRRISPTKKRTEA</sequence>
<dbReference type="SUPFAM" id="SSF54160">
    <property type="entry name" value="Chromo domain-like"/>
    <property type="match status" value="1"/>
</dbReference>
<dbReference type="PROSITE" id="PS50013">
    <property type="entry name" value="CHROMO_2"/>
    <property type="match status" value="1"/>
</dbReference>
<dbReference type="Proteomes" id="UP000750711">
    <property type="component" value="Unassembled WGS sequence"/>
</dbReference>
<dbReference type="AlphaFoldDB" id="A0A9P8L8R2"/>
<feature type="region of interest" description="Disordered" evidence="2">
    <location>
        <begin position="1"/>
        <end position="45"/>
    </location>
</feature>
<reference evidence="4" key="1">
    <citation type="submission" date="2021-03" db="EMBL/GenBank/DDBJ databases">
        <title>Comparative genomics and phylogenomic investigation of the class Geoglossomycetes provide insights into ecological specialization and systematics.</title>
        <authorList>
            <person name="Melie T."/>
            <person name="Pirro S."/>
            <person name="Miller A.N."/>
            <person name="Quandt A."/>
        </authorList>
    </citation>
    <scope>NUCLEOTIDE SEQUENCE</scope>
    <source>
        <strain evidence="4">CAQ_001_2017</strain>
    </source>
</reference>
<feature type="compositionally biased region" description="Polar residues" evidence="2">
    <location>
        <begin position="359"/>
        <end position="368"/>
    </location>
</feature>
<dbReference type="CDD" id="cd00024">
    <property type="entry name" value="CD_CSD"/>
    <property type="match status" value="1"/>
</dbReference>
<evidence type="ECO:0000313" key="5">
    <source>
        <dbReference type="Proteomes" id="UP000750711"/>
    </source>
</evidence>
<dbReference type="EMBL" id="JAGHQM010001109">
    <property type="protein sequence ID" value="KAH0556401.1"/>
    <property type="molecule type" value="Genomic_DNA"/>
</dbReference>
<evidence type="ECO:0000256" key="2">
    <source>
        <dbReference type="SAM" id="MobiDB-lite"/>
    </source>
</evidence>
<feature type="region of interest" description="Disordered" evidence="2">
    <location>
        <begin position="236"/>
        <end position="412"/>
    </location>
</feature>
<feature type="domain" description="Chromo" evidence="3">
    <location>
        <begin position="189"/>
        <end position="228"/>
    </location>
</feature>
<feature type="compositionally biased region" description="Basic and acidic residues" evidence="2">
    <location>
        <begin position="236"/>
        <end position="250"/>
    </location>
</feature>
<organism evidence="4 5">
    <name type="scientific">Trichoglossum hirsutum</name>
    <dbReference type="NCBI Taxonomy" id="265104"/>
    <lineage>
        <taxon>Eukaryota</taxon>
        <taxon>Fungi</taxon>
        <taxon>Dikarya</taxon>
        <taxon>Ascomycota</taxon>
        <taxon>Pezizomycotina</taxon>
        <taxon>Geoglossomycetes</taxon>
        <taxon>Geoglossales</taxon>
        <taxon>Geoglossaceae</taxon>
        <taxon>Trichoglossum</taxon>
    </lineage>
</organism>
<dbReference type="InterPro" id="IPR000953">
    <property type="entry name" value="Chromo/chromo_shadow_dom"/>
</dbReference>
<dbReference type="Gene3D" id="2.40.50.40">
    <property type="match status" value="1"/>
</dbReference>
<dbReference type="SMART" id="SM00298">
    <property type="entry name" value="CHROMO"/>
    <property type="match status" value="1"/>
</dbReference>
<evidence type="ECO:0000259" key="3">
    <source>
        <dbReference type="PROSITE" id="PS50013"/>
    </source>
</evidence>
<accession>A0A9P8L8R2</accession>